<dbReference type="GO" id="GO:0000978">
    <property type="term" value="F:RNA polymerase II cis-regulatory region sequence-specific DNA binding"/>
    <property type="evidence" value="ECO:0007669"/>
    <property type="project" value="TreeGrafter"/>
</dbReference>
<dbReference type="AlphaFoldDB" id="A0A8C9CQ72"/>
<dbReference type="PANTHER" id="PTHR11834">
    <property type="entry name" value="TRANSCRIPTIONAL ENHANCER FACTOR TEF RELATED"/>
    <property type="match status" value="1"/>
</dbReference>
<evidence type="ECO:0000256" key="6">
    <source>
        <dbReference type="SAM" id="MobiDB-lite"/>
    </source>
</evidence>
<dbReference type="InterPro" id="IPR050937">
    <property type="entry name" value="TEC1_TEAD_TF"/>
</dbReference>
<evidence type="ECO:0000256" key="3">
    <source>
        <dbReference type="ARBA" id="ARBA00023163"/>
    </source>
</evidence>
<feature type="compositionally biased region" description="Low complexity" evidence="6">
    <location>
        <begin position="13"/>
        <end position="28"/>
    </location>
</feature>
<evidence type="ECO:0000256" key="4">
    <source>
        <dbReference type="ARBA" id="ARBA00023242"/>
    </source>
</evidence>
<feature type="domain" description="TEA" evidence="7">
    <location>
        <begin position="38"/>
        <end position="114"/>
    </location>
</feature>
<dbReference type="GO" id="GO:0005634">
    <property type="term" value="C:nucleus"/>
    <property type="evidence" value="ECO:0007669"/>
    <property type="project" value="UniProtKB-SubCell"/>
</dbReference>
<reference evidence="8" key="2">
    <citation type="submission" date="2025-08" db="UniProtKB">
        <authorList>
            <consortium name="Ensembl"/>
        </authorList>
    </citation>
    <scope>IDENTIFICATION</scope>
</reference>
<dbReference type="Gene3D" id="6.10.20.40">
    <property type="entry name" value="TEA/ATTS domain"/>
    <property type="match status" value="1"/>
</dbReference>
<proteinExistence type="predicted"/>
<dbReference type="GO" id="GO:0048568">
    <property type="term" value="P:embryonic organ development"/>
    <property type="evidence" value="ECO:0007669"/>
    <property type="project" value="TreeGrafter"/>
</dbReference>
<feature type="region of interest" description="Disordered" evidence="6">
    <location>
        <begin position="1"/>
        <end position="46"/>
    </location>
</feature>
<dbReference type="Ensembl" id="ENSPSNT00000032024.1">
    <property type="protein sequence ID" value="ENSPSNP00000028527.1"/>
    <property type="gene ID" value="ENSPSNG00000020679.1"/>
</dbReference>
<dbReference type="SMART" id="SM00426">
    <property type="entry name" value="TEA"/>
    <property type="match status" value="1"/>
</dbReference>
<evidence type="ECO:0000256" key="5">
    <source>
        <dbReference type="PROSITE-ProRule" id="PRU00505"/>
    </source>
</evidence>
<dbReference type="Proteomes" id="UP000694554">
    <property type="component" value="Chromosome 6"/>
</dbReference>
<sequence>MGELQAGAPLDDGSGWTGSEEGNEEGTGSSEGVGGDRGPGTEGVWSPDIEQSFQEALAIYLPCGWWKIILSDEGKIYGRNELIARYIKLRTRKTQTCKQISSHIQVLTPKPSHLLLCLHLPHQPQPGRLGLWALLGCSWWSSRPLWNLWMQLTLTRGTWLYTAASTTPAPKLPPSGLWTSGRSMTNSLRKRAVCRSCMTVGPPRLLPGQVLGGPDLGAEWWRWGPAAAVVASI</sequence>
<keyword evidence="3" id="KW-0804">Transcription</keyword>
<name>A0A8C9CQ72_PHOSS</name>
<organism evidence="8 9">
    <name type="scientific">Phocoena sinus</name>
    <name type="common">Vaquita</name>
    <dbReference type="NCBI Taxonomy" id="42100"/>
    <lineage>
        <taxon>Eukaryota</taxon>
        <taxon>Metazoa</taxon>
        <taxon>Chordata</taxon>
        <taxon>Craniata</taxon>
        <taxon>Vertebrata</taxon>
        <taxon>Euteleostomi</taxon>
        <taxon>Mammalia</taxon>
        <taxon>Eutheria</taxon>
        <taxon>Laurasiatheria</taxon>
        <taxon>Artiodactyla</taxon>
        <taxon>Whippomorpha</taxon>
        <taxon>Cetacea</taxon>
        <taxon>Odontoceti</taxon>
        <taxon>Phocoenidae</taxon>
        <taxon>Phocoena</taxon>
    </lineage>
</organism>
<reference evidence="8" key="1">
    <citation type="submission" date="2019-08" db="EMBL/GenBank/DDBJ databases">
        <title>Phocoena sinus (Vaquita) genome, mPhoSin1, primary haplotype.</title>
        <authorList>
            <person name="Morin P."/>
            <person name="Mountcastle J."/>
            <person name="Fungtammasan C."/>
            <person name="Rhie A."/>
            <person name="Rojas-Bracho L."/>
            <person name="Smith C.R."/>
            <person name="Taylor B.L."/>
            <person name="Gulland F.M.D."/>
            <person name="Musser W."/>
            <person name="Houck M."/>
            <person name="Haase B."/>
            <person name="Paez S."/>
            <person name="Howe K."/>
            <person name="Torrance J."/>
            <person name="Formenti G."/>
            <person name="Phillippy A."/>
            <person name="Ryder O."/>
            <person name="Jarvis E.D."/>
            <person name="Fedrigo O."/>
        </authorList>
    </citation>
    <scope>NUCLEOTIDE SEQUENCE [LARGE SCALE GENOMIC DNA]</scope>
</reference>
<evidence type="ECO:0000313" key="8">
    <source>
        <dbReference type="Ensembl" id="ENSPSNP00000028527.1"/>
    </source>
</evidence>
<keyword evidence="4" id="KW-0539">Nucleus</keyword>
<keyword evidence="9" id="KW-1185">Reference proteome</keyword>
<keyword evidence="2" id="KW-0805">Transcription regulation</keyword>
<dbReference type="PRINTS" id="PR00065">
    <property type="entry name" value="TEADOMAIN"/>
</dbReference>
<feature type="DNA-binding region" description="TEA" evidence="5">
    <location>
        <begin position="38"/>
        <end position="114"/>
    </location>
</feature>
<dbReference type="PROSITE" id="PS51088">
    <property type="entry name" value="TEA_2"/>
    <property type="match status" value="1"/>
</dbReference>
<dbReference type="InterPro" id="IPR038096">
    <property type="entry name" value="TEA/ATTS_sf"/>
</dbReference>
<dbReference type="GO" id="GO:0000981">
    <property type="term" value="F:DNA-binding transcription factor activity, RNA polymerase II-specific"/>
    <property type="evidence" value="ECO:0007669"/>
    <property type="project" value="TreeGrafter"/>
</dbReference>
<evidence type="ECO:0000313" key="9">
    <source>
        <dbReference type="Proteomes" id="UP000694554"/>
    </source>
</evidence>
<feature type="compositionally biased region" description="Gly residues" evidence="6">
    <location>
        <begin position="29"/>
        <end position="41"/>
    </location>
</feature>
<dbReference type="GeneTree" id="ENSGT00950000182956"/>
<protein>
    <recommendedName>
        <fullName evidence="7">TEA domain-containing protein</fullName>
    </recommendedName>
</protein>
<comment type="subcellular location">
    <subcellularLocation>
        <location evidence="1">Nucleus</location>
    </subcellularLocation>
</comment>
<dbReference type="Pfam" id="PF01285">
    <property type="entry name" value="TEA"/>
    <property type="match status" value="1"/>
</dbReference>
<evidence type="ECO:0000256" key="2">
    <source>
        <dbReference type="ARBA" id="ARBA00023015"/>
    </source>
</evidence>
<dbReference type="GO" id="GO:0035329">
    <property type="term" value="P:hippo signaling"/>
    <property type="evidence" value="ECO:0007669"/>
    <property type="project" value="TreeGrafter"/>
</dbReference>
<dbReference type="GO" id="GO:0005667">
    <property type="term" value="C:transcription regulator complex"/>
    <property type="evidence" value="ECO:0007669"/>
    <property type="project" value="TreeGrafter"/>
</dbReference>
<evidence type="ECO:0000256" key="1">
    <source>
        <dbReference type="ARBA" id="ARBA00004123"/>
    </source>
</evidence>
<reference evidence="8" key="3">
    <citation type="submission" date="2025-09" db="UniProtKB">
        <authorList>
            <consortium name="Ensembl"/>
        </authorList>
    </citation>
    <scope>IDENTIFICATION</scope>
</reference>
<accession>A0A8C9CQ72</accession>
<dbReference type="PANTHER" id="PTHR11834:SF5">
    <property type="entry name" value="TRANSCRIPTIONAL ENHANCER FACTOR TEF-4"/>
    <property type="match status" value="1"/>
</dbReference>
<dbReference type="InterPro" id="IPR000818">
    <property type="entry name" value="TEA/ATTS_dom"/>
</dbReference>
<evidence type="ECO:0000259" key="7">
    <source>
        <dbReference type="PROSITE" id="PS51088"/>
    </source>
</evidence>